<dbReference type="InterPro" id="IPR050033">
    <property type="entry name" value="XdhC_XDHase"/>
</dbReference>
<dbReference type="NCBIfam" id="NF043084">
    <property type="entry name" value="XdhC_XDHase"/>
    <property type="match status" value="1"/>
</dbReference>
<proteinExistence type="predicted"/>
<dbReference type="Gene3D" id="3.10.20.30">
    <property type="match status" value="1"/>
</dbReference>
<evidence type="ECO:0000259" key="6">
    <source>
        <dbReference type="PROSITE" id="PS51085"/>
    </source>
</evidence>
<dbReference type="CDD" id="cd00207">
    <property type="entry name" value="fer2"/>
    <property type="match status" value="1"/>
</dbReference>
<dbReference type="SUPFAM" id="SSF54292">
    <property type="entry name" value="2Fe-2S ferredoxin-like"/>
    <property type="match status" value="1"/>
</dbReference>
<dbReference type="GO" id="GO:0051537">
    <property type="term" value="F:2 iron, 2 sulfur cluster binding"/>
    <property type="evidence" value="ECO:0007669"/>
    <property type="project" value="UniProtKB-KW"/>
</dbReference>
<dbReference type="Gene3D" id="1.10.150.120">
    <property type="entry name" value="[2Fe-2S]-binding domain"/>
    <property type="match status" value="1"/>
</dbReference>
<evidence type="ECO:0000256" key="3">
    <source>
        <dbReference type="ARBA" id="ARBA00023002"/>
    </source>
</evidence>
<dbReference type="InterPro" id="IPR036884">
    <property type="entry name" value="2Fe-2S-bd_dom_sf"/>
</dbReference>
<dbReference type="InterPro" id="IPR006058">
    <property type="entry name" value="2Fe2S_fd_BS"/>
</dbReference>
<feature type="domain" description="2Fe-2S ferredoxin-type" evidence="6">
    <location>
        <begin position="3"/>
        <end position="79"/>
    </location>
</feature>
<dbReference type="RefSeq" id="WP_069700102.1">
    <property type="nucleotide sequence ID" value="NZ_JAGGMA010000006.1"/>
</dbReference>
<evidence type="ECO:0000256" key="5">
    <source>
        <dbReference type="ARBA" id="ARBA00023014"/>
    </source>
</evidence>
<evidence type="ECO:0000256" key="1">
    <source>
        <dbReference type="ARBA" id="ARBA00022714"/>
    </source>
</evidence>
<evidence type="ECO:0000313" key="7">
    <source>
        <dbReference type="EMBL" id="OEH80815.1"/>
    </source>
</evidence>
<dbReference type="Pfam" id="PF01799">
    <property type="entry name" value="Fer2_2"/>
    <property type="match status" value="1"/>
</dbReference>
<dbReference type="SUPFAM" id="SSF47741">
    <property type="entry name" value="CO dehydrogenase ISP C-domain like"/>
    <property type="match status" value="1"/>
</dbReference>
<gene>
    <name evidence="7" type="ORF">BCR26_06175</name>
</gene>
<keyword evidence="8" id="KW-1185">Reference proteome</keyword>
<dbReference type="GO" id="GO:0006144">
    <property type="term" value="P:purine nucleobase metabolic process"/>
    <property type="evidence" value="ECO:0007669"/>
    <property type="project" value="InterPro"/>
</dbReference>
<keyword evidence="2" id="KW-0479">Metal-binding</keyword>
<dbReference type="STRING" id="762845.BCR26_06175"/>
<keyword evidence="5" id="KW-0411">Iron-sulfur</keyword>
<dbReference type="GO" id="GO:0046872">
    <property type="term" value="F:metal ion binding"/>
    <property type="evidence" value="ECO:0007669"/>
    <property type="project" value="UniProtKB-KW"/>
</dbReference>
<name>A0A1E5KSF3_9ENTE</name>
<dbReference type="EMBL" id="MIEK01000078">
    <property type="protein sequence ID" value="OEH80815.1"/>
    <property type="molecule type" value="Genomic_DNA"/>
</dbReference>
<dbReference type="GO" id="GO:0004854">
    <property type="term" value="F:xanthine dehydrogenase activity"/>
    <property type="evidence" value="ECO:0007669"/>
    <property type="project" value="InterPro"/>
</dbReference>
<keyword evidence="3" id="KW-0560">Oxidoreductase</keyword>
<dbReference type="InterPro" id="IPR012675">
    <property type="entry name" value="Beta-grasp_dom_sf"/>
</dbReference>
<dbReference type="OrthoDB" id="9796880at2"/>
<evidence type="ECO:0000256" key="4">
    <source>
        <dbReference type="ARBA" id="ARBA00023004"/>
    </source>
</evidence>
<sequence length="164" mass="17808">MKRQIEFNLNGEKVSIEVDVRKSLLEMLRDDFGLVGSKEGCSVGECGACSVSVDKEVIDSCIYLAVWVDGKNVVSIEGISNEDGSLSDIQKNYVESGAVQCGFCIPGLIVSSTQLLDENSAPTRQEIRRGLAGNLCRCTGYHKIIDAVENTAKERNEKALNSSE</sequence>
<dbReference type="InterPro" id="IPR002888">
    <property type="entry name" value="2Fe-2S-bd"/>
</dbReference>
<dbReference type="Pfam" id="PF00111">
    <property type="entry name" value="Fer2"/>
    <property type="match status" value="1"/>
</dbReference>
<dbReference type="PROSITE" id="PS00197">
    <property type="entry name" value="2FE2S_FER_1"/>
    <property type="match status" value="1"/>
</dbReference>
<accession>A0A1E5KSF3</accession>
<dbReference type="PANTHER" id="PTHR44379:SF8">
    <property type="entry name" value="XANTHINE DEHYDROGENASE IRON-SULFUR-BINDING SUBUNIT XDHC-RELATED"/>
    <property type="match status" value="1"/>
</dbReference>
<organism evidence="7 8">
    <name type="scientific">Enterococcus rivorum</name>
    <dbReference type="NCBI Taxonomy" id="762845"/>
    <lineage>
        <taxon>Bacteria</taxon>
        <taxon>Bacillati</taxon>
        <taxon>Bacillota</taxon>
        <taxon>Bacilli</taxon>
        <taxon>Lactobacillales</taxon>
        <taxon>Enterococcaceae</taxon>
        <taxon>Enterococcus</taxon>
    </lineage>
</organism>
<evidence type="ECO:0000256" key="2">
    <source>
        <dbReference type="ARBA" id="ARBA00022723"/>
    </source>
</evidence>
<dbReference type="InterPro" id="IPR051452">
    <property type="entry name" value="Diverse_Oxidoreductases"/>
</dbReference>
<evidence type="ECO:0000313" key="8">
    <source>
        <dbReference type="Proteomes" id="UP000095256"/>
    </source>
</evidence>
<dbReference type="PANTHER" id="PTHR44379">
    <property type="entry name" value="OXIDOREDUCTASE WITH IRON-SULFUR SUBUNIT"/>
    <property type="match status" value="1"/>
</dbReference>
<keyword evidence="4" id="KW-0408">Iron</keyword>
<keyword evidence="1" id="KW-0001">2Fe-2S</keyword>
<dbReference type="InterPro" id="IPR036010">
    <property type="entry name" value="2Fe-2S_ferredoxin-like_sf"/>
</dbReference>
<dbReference type="InterPro" id="IPR001041">
    <property type="entry name" value="2Fe-2S_ferredoxin-type"/>
</dbReference>
<dbReference type="PROSITE" id="PS51085">
    <property type="entry name" value="2FE2S_FER_2"/>
    <property type="match status" value="1"/>
</dbReference>
<reference evidence="7 8" key="1">
    <citation type="submission" date="2016-09" db="EMBL/GenBank/DDBJ databases">
        <authorList>
            <person name="Capua I."/>
            <person name="De Benedictis P."/>
            <person name="Joannis T."/>
            <person name="Lombin L.H."/>
            <person name="Cattoli G."/>
        </authorList>
    </citation>
    <scope>NUCLEOTIDE SEQUENCE [LARGE SCALE GENOMIC DNA]</scope>
    <source>
        <strain evidence="7 8">LMG 25899</strain>
    </source>
</reference>
<comment type="caution">
    <text evidence="7">The sequence shown here is derived from an EMBL/GenBank/DDBJ whole genome shotgun (WGS) entry which is preliminary data.</text>
</comment>
<dbReference type="AlphaFoldDB" id="A0A1E5KSF3"/>
<dbReference type="Proteomes" id="UP000095256">
    <property type="component" value="Unassembled WGS sequence"/>
</dbReference>
<protein>
    <submittedName>
        <fullName evidence="7">(2Fe-2S)-binding protein</fullName>
    </submittedName>
</protein>